<name>A0A5P3VHV7_9BURK</name>
<dbReference type="Proteomes" id="UP000325743">
    <property type="component" value="Chromosome 1"/>
</dbReference>
<proteinExistence type="predicted"/>
<dbReference type="AlphaFoldDB" id="A0A5P3VHV7"/>
<sequence>MHLRAIEEEQRGLVSDTVAPGQMPCLPCGSTAPVTHLAQDVAKAVDQPVFAADAMPDTSLLLRHDRALTDIPNVESRPGGPPKNIHEGTHAGSWPGR</sequence>
<protein>
    <submittedName>
        <fullName evidence="2">Uncharacterized protein</fullName>
    </submittedName>
</protein>
<feature type="region of interest" description="Disordered" evidence="1">
    <location>
        <begin position="71"/>
        <end position="97"/>
    </location>
</feature>
<gene>
    <name evidence="2" type="ORF">D2917_09395</name>
</gene>
<dbReference type="EMBL" id="CP032518">
    <property type="protein sequence ID" value="QEZ44419.1"/>
    <property type="molecule type" value="Genomic_DNA"/>
</dbReference>
<organism evidence="2 3">
    <name type="scientific">Cupriavidus oxalaticus</name>
    <dbReference type="NCBI Taxonomy" id="96344"/>
    <lineage>
        <taxon>Bacteria</taxon>
        <taxon>Pseudomonadati</taxon>
        <taxon>Pseudomonadota</taxon>
        <taxon>Betaproteobacteria</taxon>
        <taxon>Burkholderiales</taxon>
        <taxon>Burkholderiaceae</taxon>
        <taxon>Cupriavidus</taxon>
    </lineage>
</organism>
<accession>A0A5P3VHV7</accession>
<evidence type="ECO:0000313" key="2">
    <source>
        <dbReference type="EMBL" id="QEZ44419.1"/>
    </source>
</evidence>
<reference evidence="2 3" key="1">
    <citation type="submission" date="2018-09" db="EMBL/GenBank/DDBJ databases">
        <title>Complete genome sequence of Cupriavidus oxalaticus T2, a bacterium capable of phenol tolerance and degradation.</title>
        <authorList>
            <person name="Yan J."/>
        </authorList>
    </citation>
    <scope>NUCLEOTIDE SEQUENCE [LARGE SCALE GENOMIC DNA]</scope>
    <source>
        <strain evidence="2 3">T2</strain>
    </source>
</reference>
<evidence type="ECO:0000256" key="1">
    <source>
        <dbReference type="SAM" id="MobiDB-lite"/>
    </source>
</evidence>
<evidence type="ECO:0000313" key="3">
    <source>
        <dbReference type="Proteomes" id="UP000325743"/>
    </source>
</evidence>